<dbReference type="STRING" id="9402.L5L054"/>
<dbReference type="Proteomes" id="UP000010552">
    <property type="component" value="Unassembled WGS sequence"/>
</dbReference>
<gene>
    <name evidence="2" type="ORF">PAL_GLEAN10014317</name>
</gene>
<feature type="region of interest" description="Disordered" evidence="1">
    <location>
        <begin position="245"/>
        <end position="279"/>
    </location>
</feature>
<evidence type="ECO:0000313" key="3">
    <source>
        <dbReference type="Proteomes" id="UP000010552"/>
    </source>
</evidence>
<feature type="compositionally biased region" description="Basic and acidic residues" evidence="1">
    <location>
        <begin position="44"/>
        <end position="77"/>
    </location>
</feature>
<feature type="region of interest" description="Disordered" evidence="1">
    <location>
        <begin position="148"/>
        <end position="172"/>
    </location>
</feature>
<reference evidence="3" key="1">
    <citation type="journal article" date="2013" name="Science">
        <title>Comparative analysis of bat genomes provides insight into the evolution of flight and immunity.</title>
        <authorList>
            <person name="Zhang G."/>
            <person name="Cowled C."/>
            <person name="Shi Z."/>
            <person name="Huang Z."/>
            <person name="Bishop-Lilly K.A."/>
            <person name="Fang X."/>
            <person name="Wynne J.W."/>
            <person name="Xiong Z."/>
            <person name="Baker M.L."/>
            <person name="Zhao W."/>
            <person name="Tachedjian M."/>
            <person name="Zhu Y."/>
            <person name="Zhou P."/>
            <person name="Jiang X."/>
            <person name="Ng J."/>
            <person name="Yang L."/>
            <person name="Wu L."/>
            <person name="Xiao J."/>
            <person name="Feng Y."/>
            <person name="Chen Y."/>
            <person name="Sun X."/>
            <person name="Zhang Y."/>
            <person name="Marsh G.A."/>
            <person name="Crameri G."/>
            <person name="Broder C.C."/>
            <person name="Frey K.G."/>
            <person name="Wang L.F."/>
            <person name="Wang J."/>
        </authorList>
    </citation>
    <scope>NUCLEOTIDE SEQUENCE [LARGE SCALE GENOMIC DNA]</scope>
</reference>
<keyword evidence="3" id="KW-1185">Reference proteome</keyword>
<feature type="region of interest" description="Disordered" evidence="1">
    <location>
        <begin position="37"/>
        <end position="84"/>
    </location>
</feature>
<accession>L5L054</accession>
<evidence type="ECO:0000256" key="1">
    <source>
        <dbReference type="SAM" id="MobiDB-lite"/>
    </source>
</evidence>
<sequence length="469" mass="51040">MGHDAHTKLFDDKVVAENIQAAVDIGETQGQLQEQADVLPSSALHDKAVPHQELQEETQMDRKKRDHKDSQTGRYRPDAGPLLDPLLGVVPTADQNVNAPEGAETYDTHGKKKAKYLEGDEDLGAPGAVGHVVEARVLFYFPVEVVNGDTPGPHQDPDGAADPEDLPGGPAVADQERVLDGQEPVQANEADREDAAVHADKVDTLRQGTEGWEGSPHVVQDHLEREGEHQQQVEDCQVDHVDGGGGILRPPPLQEGVEASDGQQVEKQAQEEGGDVGRQPHDFHQLIHVMEGAVLAFVELTHVLSYINDRVGRVHLTLQNWAASKIQVTYSWGQQPPPHLTCCLGPLKAPVLASSGIHANQLVAPLRDEEAEARRRMETLLCSVFAAPRAAVEVHTAVFSPCRPEGILDFQRTAGQAHKVAARGCVPVVDRGTQTDGEEPEGEGWERQRPRASPPHPVGNFKYRGRPVR</sequence>
<dbReference type="InParanoid" id="L5L054"/>
<protein>
    <submittedName>
        <fullName evidence="2">Uncharacterized protein</fullName>
    </submittedName>
</protein>
<dbReference type="EMBL" id="KB030407">
    <property type="protein sequence ID" value="ELK17124.1"/>
    <property type="molecule type" value="Genomic_DNA"/>
</dbReference>
<name>L5L054_PTEAL</name>
<evidence type="ECO:0000313" key="2">
    <source>
        <dbReference type="EMBL" id="ELK17124.1"/>
    </source>
</evidence>
<dbReference type="AlphaFoldDB" id="L5L054"/>
<proteinExistence type="predicted"/>
<organism evidence="2 3">
    <name type="scientific">Pteropus alecto</name>
    <name type="common">Black flying fox</name>
    <dbReference type="NCBI Taxonomy" id="9402"/>
    <lineage>
        <taxon>Eukaryota</taxon>
        <taxon>Metazoa</taxon>
        <taxon>Chordata</taxon>
        <taxon>Craniata</taxon>
        <taxon>Vertebrata</taxon>
        <taxon>Euteleostomi</taxon>
        <taxon>Mammalia</taxon>
        <taxon>Eutheria</taxon>
        <taxon>Laurasiatheria</taxon>
        <taxon>Chiroptera</taxon>
        <taxon>Yinpterochiroptera</taxon>
        <taxon>Pteropodoidea</taxon>
        <taxon>Pteropodidae</taxon>
        <taxon>Pteropodinae</taxon>
        <taxon>Pteropus</taxon>
    </lineage>
</organism>
<feature type="region of interest" description="Disordered" evidence="1">
    <location>
        <begin position="430"/>
        <end position="469"/>
    </location>
</feature>